<protein>
    <recommendedName>
        <fullName evidence="1">Daxx histone-binding domain-containing protein</fullName>
    </recommendedName>
</protein>
<feature type="non-terminal residue" evidence="2">
    <location>
        <position position="125"/>
    </location>
</feature>
<evidence type="ECO:0000313" key="3">
    <source>
        <dbReference type="Proteomes" id="UP000000305"/>
    </source>
</evidence>
<dbReference type="HOGENOM" id="CLU_1998188_0_0_1"/>
<evidence type="ECO:0000259" key="1">
    <source>
        <dbReference type="Pfam" id="PF20920"/>
    </source>
</evidence>
<dbReference type="Proteomes" id="UP000000305">
    <property type="component" value="Unassembled WGS sequence"/>
</dbReference>
<proteinExistence type="predicted"/>
<dbReference type="EMBL" id="GL732535">
    <property type="protein sequence ID" value="EFX84243.1"/>
    <property type="molecule type" value="Genomic_DNA"/>
</dbReference>
<dbReference type="OrthoDB" id="7492809at2759"/>
<sequence length="125" mass="14513">GTRYPEINRNISRYLRKNDEFPDFKDILEIISETNEQAGLHMSEEHVSRMTREVFEEVGVKLKKRRIEDFESTFGCHLTDDIDVDEANDPAAMDPDLSEKLANNQKLAVKRLDEVSLILRSFLKS</sequence>
<dbReference type="Gene3D" id="1.20.58.2170">
    <property type="match status" value="1"/>
</dbReference>
<gene>
    <name evidence="2" type="ORF">DAPPUDRAFT_47165</name>
</gene>
<dbReference type="PANTHER" id="PTHR12766">
    <property type="entry name" value="DEATH DOMAIN-ASSOCIATED PROTEIN 6 DAXX"/>
    <property type="match status" value="1"/>
</dbReference>
<evidence type="ECO:0000313" key="2">
    <source>
        <dbReference type="EMBL" id="EFX84243.1"/>
    </source>
</evidence>
<dbReference type="InterPro" id="IPR046426">
    <property type="entry name" value="DAXX_histone-bd_sf"/>
</dbReference>
<dbReference type="STRING" id="6669.E9G8L9"/>
<organism evidence="2 3">
    <name type="scientific">Daphnia pulex</name>
    <name type="common">Water flea</name>
    <dbReference type="NCBI Taxonomy" id="6669"/>
    <lineage>
        <taxon>Eukaryota</taxon>
        <taxon>Metazoa</taxon>
        <taxon>Ecdysozoa</taxon>
        <taxon>Arthropoda</taxon>
        <taxon>Crustacea</taxon>
        <taxon>Branchiopoda</taxon>
        <taxon>Diplostraca</taxon>
        <taxon>Cladocera</taxon>
        <taxon>Anomopoda</taxon>
        <taxon>Daphniidae</taxon>
        <taxon>Daphnia</taxon>
    </lineage>
</organism>
<accession>E9G8L9</accession>
<dbReference type="Pfam" id="PF20920">
    <property type="entry name" value="DAXX_hist_bd"/>
    <property type="match status" value="1"/>
</dbReference>
<feature type="domain" description="Daxx histone-binding" evidence="1">
    <location>
        <begin position="34"/>
        <end position="115"/>
    </location>
</feature>
<dbReference type="KEGG" id="dpx:DAPPUDRAFT_47165"/>
<keyword evidence="3" id="KW-1185">Reference proteome</keyword>
<dbReference type="GO" id="GO:0042393">
    <property type="term" value="F:histone binding"/>
    <property type="evidence" value="ECO:0007669"/>
    <property type="project" value="InterPro"/>
</dbReference>
<dbReference type="InterPro" id="IPR046378">
    <property type="entry name" value="DAXX_histone-bd"/>
</dbReference>
<dbReference type="PANTHER" id="PTHR12766:SF7">
    <property type="entry name" value="DEATH DOMAIN-ASSOCIATED PROTEIN 6"/>
    <property type="match status" value="1"/>
</dbReference>
<dbReference type="AlphaFoldDB" id="E9G8L9"/>
<name>E9G8L9_DAPPU</name>
<dbReference type="InParanoid" id="E9G8L9"/>
<reference evidence="2 3" key="1">
    <citation type="journal article" date="2011" name="Science">
        <title>The ecoresponsive genome of Daphnia pulex.</title>
        <authorList>
            <person name="Colbourne J.K."/>
            <person name="Pfrender M.E."/>
            <person name="Gilbert D."/>
            <person name="Thomas W.K."/>
            <person name="Tucker A."/>
            <person name="Oakley T.H."/>
            <person name="Tokishita S."/>
            <person name="Aerts A."/>
            <person name="Arnold G.J."/>
            <person name="Basu M.K."/>
            <person name="Bauer D.J."/>
            <person name="Caceres C.E."/>
            <person name="Carmel L."/>
            <person name="Casola C."/>
            <person name="Choi J.H."/>
            <person name="Detter J.C."/>
            <person name="Dong Q."/>
            <person name="Dusheyko S."/>
            <person name="Eads B.D."/>
            <person name="Frohlich T."/>
            <person name="Geiler-Samerotte K.A."/>
            <person name="Gerlach D."/>
            <person name="Hatcher P."/>
            <person name="Jogdeo S."/>
            <person name="Krijgsveld J."/>
            <person name="Kriventseva E.V."/>
            <person name="Kultz D."/>
            <person name="Laforsch C."/>
            <person name="Lindquist E."/>
            <person name="Lopez J."/>
            <person name="Manak J.R."/>
            <person name="Muller J."/>
            <person name="Pangilinan J."/>
            <person name="Patwardhan R.P."/>
            <person name="Pitluck S."/>
            <person name="Pritham E.J."/>
            <person name="Rechtsteiner A."/>
            <person name="Rho M."/>
            <person name="Rogozin I.B."/>
            <person name="Sakarya O."/>
            <person name="Salamov A."/>
            <person name="Schaack S."/>
            <person name="Shapiro H."/>
            <person name="Shiga Y."/>
            <person name="Skalitzky C."/>
            <person name="Smith Z."/>
            <person name="Souvorov A."/>
            <person name="Sung W."/>
            <person name="Tang Z."/>
            <person name="Tsuchiya D."/>
            <person name="Tu H."/>
            <person name="Vos H."/>
            <person name="Wang M."/>
            <person name="Wolf Y.I."/>
            <person name="Yamagata H."/>
            <person name="Yamada T."/>
            <person name="Ye Y."/>
            <person name="Shaw J.R."/>
            <person name="Andrews J."/>
            <person name="Crease T.J."/>
            <person name="Tang H."/>
            <person name="Lucas S.M."/>
            <person name="Robertson H.M."/>
            <person name="Bork P."/>
            <person name="Koonin E.V."/>
            <person name="Zdobnov E.M."/>
            <person name="Grigoriev I.V."/>
            <person name="Lynch M."/>
            <person name="Boore J.L."/>
        </authorList>
    </citation>
    <scope>NUCLEOTIDE SEQUENCE [LARGE SCALE GENOMIC DNA]</scope>
</reference>
<dbReference type="OMA" id="ESTFGCH"/>